<organism evidence="2 3">
    <name type="scientific">Trichinella murrelli</name>
    <dbReference type="NCBI Taxonomy" id="144512"/>
    <lineage>
        <taxon>Eukaryota</taxon>
        <taxon>Metazoa</taxon>
        <taxon>Ecdysozoa</taxon>
        <taxon>Nematoda</taxon>
        <taxon>Enoplea</taxon>
        <taxon>Dorylaimia</taxon>
        <taxon>Trichinellida</taxon>
        <taxon>Trichinellidae</taxon>
        <taxon>Trichinella</taxon>
    </lineage>
</organism>
<keyword evidence="3" id="KW-1185">Reference proteome</keyword>
<comment type="caution">
    <text evidence="2">The sequence shown here is derived from an EMBL/GenBank/DDBJ whole genome shotgun (WGS) entry which is preliminary data.</text>
</comment>
<keyword evidence="1" id="KW-1133">Transmembrane helix</keyword>
<name>A0A0V0T8I5_9BILA</name>
<keyword evidence="1" id="KW-0812">Transmembrane</keyword>
<sequence length="70" mass="8170">MDYSQPMALCVSYGSDVLPYHARRFLLCCCYLSSITFHNMAVIWYSYESWHVYVNVNGKCKVMQNYGGRV</sequence>
<protein>
    <submittedName>
        <fullName evidence="2">Uncharacterized protein</fullName>
    </submittedName>
</protein>
<feature type="transmembrane region" description="Helical" evidence="1">
    <location>
        <begin position="25"/>
        <end position="47"/>
    </location>
</feature>
<gene>
    <name evidence="2" type="ORF">T05_14661</name>
</gene>
<evidence type="ECO:0000256" key="1">
    <source>
        <dbReference type="SAM" id="Phobius"/>
    </source>
</evidence>
<dbReference type="EMBL" id="JYDJ01000508">
    <property type="protein sequence ID" value="KRX34835.1"/>
    <property type="molecule type" value="Genomic_DNA"/>
</dbReference>
<accession>A0A0V0T8I5</accession>
<proteinExistence type="predicted"/>
<evidence type="ECO:0000313" key="3">
    <source>
        <dbReference type="Proteomes" id="UP000055048"/>
    </source>
</evidence>
<evidence type="ECO:0000313" key="2">
    <source>
        <dbReference type="EMBL" id="KRX34835.1"/>
    </source>
</evidence>
<reference evidence="2 3" key="1">
    <citation type="submission" date="2015-01" db="EMBL/GenBank/DDBJ databases">
        <title>Evolution of Trichinella species and genotypes.</title>
        <authorList>
            <person name="Korhonen P.K."/>
            <person name="Edoardo P."/>
            <person name="Giuseppe L.R."/>
            <person name="Gasser R.B."/>
        </authorList>
    </citation>
    <scope>NUCLEOTIDE SEQUENCE [LARGE SCALE GENOMIC DNA]</scope>
    <source>
        <strain evidence="2">ISS417</strain>
    </source>
</reference>
<keyword evidence="1" id="KW-0472">Membrane</keyword>
<dbReference type="Proteomes" id="UP000055048">
    <property type="component" value="Unassembled WGS sequence"/>
</dbReference>
<dbReference type="AlphaFoldDB" id="A0A0V0T8I5"/>